<evidence type="ECO:0000313" key="2">
    <source>
        <dbReference type="Proteomes" id="UP000298058"/>
    </source>
</evidence>
<accession>A0A4R9M0Q4</accession>
<sequence>MELHNEVHEQNQNLTTVDLENLHHLMEDRLEKILQEVTKEKKQKKKSGFFPMLPANKEKPEWNLSEIPILFGA</sequence>
<dbReference type="AlphaFoldDB" id="A0A4R9M0Q4"/>
<dbReference type="RefSeq" id="WP_135760137.1">
    <property type="nucleotide sequence ID" value="NZ_RQHW01000031.1"/>
</dbReference>
<name>A0A4R9M0Q4_9LEPT</name>
<proteinExistence type="predicted"/>
<reference evidence="1" key="1">
    <citation type="journal article" date="2019" name="PLoS Negl. Trop. Dis.">
        <title>Revisiting the worldwide diversity of Leptospira species in the environment.</title>
        <authorList>
            <person name="Vincent A.T."/>
            <person name="Schiettekatte O."/>
            <person name="Bourhy P."/>
            <person name="Veyrier F.J."/>
            <person name="Picardeau M."/>
        </authorList>
    </citation>
    <scope>NUCLEOTIDE SEQUENCE [LARGE SCALE GENOMIC DNA]</scope>
    <source>
        <strain evidence="1">201300427</strain>
    </source>
</reference>
<evidence type="ECO:0000313" key="1">
    <source>
        <dbReference type="EMBL" id="TGN19375.1"/>
    </source>
</evidence>
<gene>
    <name evidence="1" type="ORF">EHS15_08500</name>
</gene>
<comment type="caution">
    <text evidence="1">The sequence shown here is derived from an EMBL/GenBank/DDBJ whole genome shotgun (WGS) entry which is preliminary data.</text>
</comment>
<organism evidence="1 2">
    <name type="scientific">Leptospira idonii</name>
    <dbReference type="NCBI Taxonomy" id="1193500"/>
    <lineage>
        <taxon>Bacteria</taxon>
        <taxon>Pseudomonadati</taxon>
        <taxon>Spirochaetota</taxon>
        <taxon>Spirochaetia</taxon>
        <taxon>Leptospirales</taxon>
        <taxon>Leptospiraceae</taxon>
        <taxon>Leptospira</taxon>
    </lineage>
</organism>
<dbReference type="Proteomes" id="UP000298058">
    <property type="component" value="Unassembled WGS sequence"/>
</dbReference>
<dbReference type="OrthoDB" id="332036at2"/>
<protein>
    <submittedName>
        <fullName evidence="1">Uncharacterized protein</fullName>
    </submittedName>
</protein>
<keyword evidence="2" id="KW-1185">Reference proteome</keyword>
<dbReference type="EMBL" id="RQHW01000031">
    <property type="protein sequence ID" value="TGN19375.1"/>
    <property type="molecule type" value="Genomic_DNA"/>
</dbReference>